<dbReference type="EMBL" id="JBHUDY010000001">
    <property type="protein sequence ID" value="MFD1610840.1"/>
    <property type="molecule type" value="Genomic_DNA"/>
</dbReference>
<evidence type="ECO:0000256" key="4">
    <source>
        <dbReference type="ARBA" id="ARBA00022801"/>
    </source>
</evidence>
<name>A0ABW4HZR6_9SPHN</name>
<dbReference type="Pfam" id="PF02586">
    <property type="entry name" value="SRAP"/>
    <property type="match status" value="1"/>
</dbReference>
<dbReference type="Proteomes" id="UP001597115">
    <property type="component" value="Unassembled WGS sequence"/>
</dbReference>
<sequence>MCNLYTVKATGAEVAAAFGARKPANFNAAPGEVYPGAPAMVVREEAGERVLQQMTWGFPLRLKTMKPESKPKPVNNIADLDGYMWRFIAHKPEHRCIIPVSGFCEAEGEKGSKTRTWFNLPDRPLFAWAGMWKDSPEWGAVFSGLMTDCNDLVRPVHNRMPVLLHEHELDEWLHGSLDDVRAFQGRCFPPEVMAMDRTAEPWFRRSAANPN</sequence>
<evidence type="ECO:0000313" key="9">
    <source>
        <dbReference type="EMBL" id="MFD1610840.1"/>
    </source>
</evidence>
<dbReference type="EC" id="3.4.-.-" evidence="8"/>
<keyword evidence="3" id="KW-0227">DNA damage</keyword>
<keyword evidence="6" id="KW-0238">DNA-binding</keyword>
<accession>A0ABW4HZR6</accession>
<comment type="caution">
    <text evidence="9">The sequence shown here is derived from an EMBL/GenBank/DDBJ whole genome shotgun (WGS) entry which is preliminary data.</text>
</comment>
<comment type="similarity">
    <text evidence="1 8">Belongs to the SOS response-associated peptidase family.</text>
</comment>
<organism evidence="9 10">
    <name type="scientific">Sphingomonas tabacisoli</name>
    <dbReference type="NCBI Taxonomy" id="2249466"/>
    <lineage>
        <taxon>Bacteria</taxon>
        <taxon>Pseudomonadati</taxon>
        <taxon>Pseudomonadota</taxon>
        <taxon>Alphaproteobacteria</taxon>
        <taxon>Sphingomonadales</taxon>
        <taxon>Sphingomonadaceae</taxon>
        <taxon>Sphingomonas</taxon>
    </lineage>
</organism>
<dbReference type="InterPro" id="IPR003738">
    <property type="entry name" value="SRAP"/>
</dbReference>
<protein>
    <recommendedName>
        <fullName evidence="8">Abasic site processing protein</fullName>
        <ecNumber evidence="8">3.4.-.-</ecNumber>
    </recommendedName>
</protein>
<keyword evidence="7" id="KW-0456">Lyase</keyword>
<keyword evidence="5" id="KW-0190">Covalent protein-DNA linkage</keyword>
<gene>
    <name evidence="9" type="ORF">ACFSCW_03380</name>
</gene>
<evidence type="ECO:0000256" key="2">
    <source>
        <dbReference type="ARBA" id="ARBA00022670"/>
    </source>
</evidence>
<dbReference type="PANTHER" id="PTHR13604">
    <property type="entry name" value="DC12-RELATED"/>
    <property type="match status" value="1"/>
</dbReference>
<evidence type="ECO:0000256" key="6">
    <source>
        <dbReference type="ARBA" id="ARBA00023125"/>
    </source>
</evidence>
<dbReference type="RefSeq" id="WP_380886901.1">
    <property type="nucleotide sequence ID" value="NZ_JBHUDY010000001.1"/>
</dbReference>
<proteinExistence type="inferred from homology"/>
<dbReference type="GO" id="GO:0016787">
    <property type="term" value="F:hydrolase activity"/>
    <property type="evidence" value="ECO:0007669"/>
    <property type="project" value="UniProtKB-KW"/>
</dbReference>
<dbReference type="InterPro" id="IPR036590">
    <property type="entry name" value="SRAP-like"/>
</dbReference>
<keyword evidence="10" id="KW-1185">Reference proteome</keyword>
<evidence type="ECO:0000256" key="1">
    <source>
        <dbReference type="ARBA" id="ARBA00008136"/>
    </source>
</evidence>
<dbReference type="Gene3D" id="3.90.1680.10">
    <property type="entry name" value="SOS response associated peptidase-like"/>
    <property type="match status" value="1"/>
</dbReference>
<keyword evidence="4 8" id="KW-0378">Hydrolase</keyword>
<evidence type="ECO:0000256" key="7">
    <source>
        <dbReference type="ARBA" id="ARBA00023239"/>
    </source>
</evidence>
<dbReference type="SUPFAM" id="SSF143081">
    <property type="entry name" value="BB1717-like"/>
    <property type="match status" value="1"/>
</dbReference>
<keyword evidence="2 8" id="KW-0645">Protease</keyword>
<evidence type="ECO:0000256" key="3">
    <source>
        <dbReference type="ARBA" id="ARBA00022763"/>
    </source>
</evidence>
<evidence type="ECO:0000256" key="8">
    <source>
        <dbReference type="RuleBase" id="RU364100"/>
    </source>
</evidence>
<reference evidence="10" key="1">
    <citation type="journal article" date="2019" name="Int. J. Syst. Evol. Microbiol.">
        <title>The Global Catalogue of Microorganisms (GCM) 10K type strain sequencing project: providing services to taxonomists for standard genome sequencing and annotation.</title>
        <authorList>
            <consortium name="The Broad Institute Genomics Platform"/>
            <consortium name="The Broad Institute Genome Sequencing Center for Infectious Disease"/>
            <person name="Wu L."/>
            <person name="Ma J."/>
        </authorList>
    </citation>
    <scope>NUCLEOTIDE SEQUENCE [LARGE SCALE GENOMIC DNA]</scope>
    <source>
        <strain evidence="10">CGMCC 1.16275</strain>
    </source>
</reference>
<evidence type="ECO:0000313" key="10">
    <source>
        <dbReference type="Proteomes" id="UP001597115"/>
    </source>
</evidence>
<evidence type="ECO:0000256" key="5">
    <source>
        <dbReference type="ARBA" id="ARBA00023124"/>
    </source>
</evidence>
<dbReference type="PANTHER" id="PTHR13604:SF0">
    <property type="entry name" value="ABASIC SITE PROCESSING PROTEIN HMCES"/>
    <property type="match status" value="1"/>
</dbReference>